<reference evidence="2 3" key="1">
    <citation type="submission" date="2024-06" db="EMBL/GenBank/DDBJ databases">
        <title>Genomic Encyclopedia of Type Strains, Phase IV (KMG-IV): sequencing the most valuable type-strain genomes for metagenomic binning, comparative biology and taxonomic classification.</title>
        <authorList>
            <person name="Goeker M."/>
        </authorList>
    </citation>
    <scope>NUCLEOTIDE SEQUENCE [LARGE SCALE GENOMIC DNA]</scope>
    <source>
        <strain evidence="2 3">DSM 29388</strain>
    </source>
</reference>
<protein>
    <submittedName>
        <fullName evidence="2">Uncharacterized protein</fullName>
    </submittedName>
</protein>
<comment type="caution">
    <text evidence="2">The sequence shown here is derived from an EMBL/GenBank/DDBJ whole genome shotgun (WGS) entry which is preliminary data.</text>
</comment>
<evidence type="ECO:0000256" key="1">
    <source>
        <dbReference type="SAM" id="Phobius"/>
    </source>
</evidence>
<feature type="transmembrane region" description="Helical" evidence="1">
    <location>
        <begin position="219"/>
        <end position="237"/>
    </location>
</feature>
<keyword evidence="1" id="KW-0472">Membrane</keyword>
<dbReference type="Proteomes" id="UP001549146">
    <property type="component" value="Unassembled WGS sequence"/>
</dbReference>
<sequence length="240" mass="28217">MQDFTPISQEELENFIQEDSQLEKLIGLANKPIALFKELVREGFSSLKRNLVYVLLFGFPQFWIILYATYRLVQIDFMGTKFLFWVLVVLVGIAGIAILIFRMYKLILLDYYIYLFRKFRPFVQKLTDYLVELTEKKTPESIDVQAVKAYLDQSLNHIPSLIRKAVLFVFQFIPITNLLTEVYQNSDELITSEDKSSFLLNRIYEKVTEFVTDQNSPKWALILLGICGIIQFYLLFFQLI</sequence>
<keyword evidence="3" id="KW-1185">Reference proteome</keyword>
<dbReference type="RefSeq" id="WP_354506862.1">
    <property type="nucleotide sequence ID" value="NZ_JBEPMO010000002.1"/>
</dbReference>
<feature type="transmembrane region" description="Helical" evidence="1">
    <location>
        <begin position="82"/>
        <end position="101"/>
    </location>
</feature>
<gene>
    <name evidence="2" type="ORF">ABID46_000567</name>
</gene>
<evidence type="ECO:0000313" key="3">
    <source>
        <dbReference type="Proteomes" id="UP001549146"/>
    </source>
</evidence>
<proteinExistence type="predicted"/>
<evidence type="ECO:0000313" key="2">
    <source>
        <dbReference type="EMBL" id="MET3731008.1"/>
    </source>
</evidence>
<name>A0ABV2LR00_9FLAO</name>
<keyword evidence="1" id="KW-0812">Transmembrane</keyword>
<keyword evidence="1" id="KW-1133">Transmembrane helix</keyword>
<organism evidence="2 3">
    <name type="scientific">Moheibacter stercoris</name>
    <dbReference type="NCBI Taxonomy" id="1628251"/>
    <lineage>
        <taxon>Bacteria</taxon>
        <taxon>Pseudomonadati</taxon>
        <taxon>Bacteroidota</taxon>
        <taxon>Flavobacteriia</taxon>
        <taxon>Flavobacteriales</taxon>
        <taxon>Weeksellaceae</taxon>
        <taxon>Moheibacter</taxon>
    </lineage>
</organism>
<feature type="transmembrane region" description="Helical" evidence="1">
    <location>
        <begin position="51"/>
        <end position="70"/>
    </location>
</feature>
<accession>A0ABV2LR00</accession>
<dbReference type="EMBL" id="JBEPMO010000002">
    <property type="protein sequence ID" value="MET3731008.1"/>
    <property type="molecule type" value="Genomic_DNA"/>
</dbReference>